<proteinExistence type="predicted"/>
<keyword evidence="2" id="KW-0472">Membrane</keyword>
<accession>A0ABS7P8H6</accession>
<feature type="transmembrane region" description="Helical" evidence="2">
    <location>
        <begin position="59"/>
        <end position="78"/>
    </location>
</feature>
<feature type="region of interest" description="Disordered" evidence="1">
    <location>
        <begin position="174"/>
        <end position="193"/>
    </location>
</feature>
<feature type="transmembrane region" description="Helical" evidence="2">
    <location>
        <begin position="152"/>
        <end position="168"/>
    </location>
</feature>
<dbReference type="SUPFAM" id="SSF103473">
    <property type="entry name" value="MFS general substrate transporter"/>
    <property type="match status" value="1"/>
</dbReference>
<dbReference type="Pfam" id="PF07690">
    <property type="entry name" value="MFS_1"/>
    <property type="match status" value="1"/>
</dbReference>
<feature type="transmembrane region" description="Helical" evidence="2">
    <location>
        <begin position="119"/>
        <end position="146"/>
    </location>
</feature>
<feature type="transmembrane region" description="Helical" evidence="2">
    <location>
        <begin position="296"/>
        <end position="315"/>
    </location>
</feature>
<dbReference type="InterPro" id="IPR011701">
    <property type="entry name" value="MFS"/>
</dbReference>
<evidence type="ECO:0000256" key="2">
    <source>
        <dbReference type="SAM" id="Phobius"/>
    </source>
</evidence>
<evidence type="ECO:0000313" key="3">
    <source>
        <dbReference type="EMBL" id="MBY6368746.1"/>
    </source>
</evidence>
<dbReference type="RefSeq" id="WP_222686217.1">
    <property type="nucleotide sequence ID" value="NZ_JABUBT010000068.1"/>
</dbReference>
<organism evidence="3 4">
    <name type="scientific">Rhodococcoides corynebacterioides</name>
    <dbReference type="NCBI Taxonomy" id="53972"/>
    <lineage>
        <taxon>Bacteria</taxon>
        <taxon>Bacillati</taxon>
        <taxon>Actinomycetota</taxon>
        <taxon>Actinomycetes</taxon>
        <taxon>Mycobacteriales</taxon>
        <taxon>Nocardiaceae</taxon>
        <taxon>Rhodococcoides</taxon>
    </lineage>
</organism>
<reference evidence="3 4" key="1">
    <citation type="submission" date="2020-06" db="EMBL/GenBank/DDBJ databases">
        <title>Taxonomy, biology and ecology of Rhodococcus bacteria occurring in California pistachio and other woody hosts as revealed by genome sequence analyses.</title>
        <authorList>
            <person name="Gai Y."/>
            <person name="Riely B."/>
        </authorList>
    </citation>
    <scope>NUCLEOTIDE SEQUENCE [LARGE SCALE GENOMIC DNA]</scope>
    <source>
        <strain evidence="3 4">BP-281</strain>
    </source>
</reference>
<protein>
    <submittedName>
        <fullName evidence="3">MFS transporter</fullName>
    </submittedName>
</protein>
<evidence type="ECO:0000313" key="4">
    <source>
        <dbReference type="Proteomes" id="UP000825228"/>
    </source>
</evidence>
<dbReference type="Proteomes" id="UP000825228">
    <property type="component" value="Unassembled WGS sequence"/>
</dbReference>
<comment type="caution">
    <text evidence="3">The sequence shown here is derived from an EMBL/GenBank/DDBJ whole genome shotgun (WGS) entry which is preliminary data.</text>
</comment>
<dbReference type="PANTHER" id="PTHR23530">
    <property type="entry name" value="TRANSPORT PROTEIN-RELATED"/>
    <property type="match status" value="1"/>
</dbReference>
<dbReference type="InterPro" id="IPR053160">
    <property type="entry name" value="MFS_DHA3_Transporter"/>
</dbReference>
<dbReference type="EMBL" id="JABUBU010000038">
    <property type="protein sequence ID" value="MBY6368746.1"/>
    <property type="molecule type" value="Genomic_DNA"/>
</dbReference>
<feature type="transmembrane region" description="Helical" evidence="2">
    <location>
        <begin position="84"/>
        <end position="107"/>
    </location>
</feature>
<keyword evidence="2" id="KW-1133">Transmembrane helix</keyword>
<keyword evidence="4" id="KW-1185">Reference proteome</keyword>
<sequence>MLYAASREFVPLYAVYALLFRATGLSVAQISSLFAIWTLVSFALEVPSGALADVVSRRLLLVVAALLAAASFATWVLVPTYLGFAVGFVLWGIGGALQSGTFEALLYDALAREGRTSSYAGLAGTAEAASTTSTLVALLVASPLLAAGSFELVGWASVAAAALTAVLARRLPDPPRDAANGDPDDDSDTEPGWLDALRSGTAEVVASRAVARGVMLVAAVAGVLVVDEYTPLIADDLGATPETIPLLLAIPMVGQIAGTALAGRAARASTRTIAAMPIVAAAGLAAAPWVGLVGAFVGLGVATGILWALSIVAETRLQDAITGPSRATVMSVAGVASEGAGLIVVGWYAVGPSPVVATALLAVATVLLSGLVCRSR</sequence>
<feature type="transmembrane region" description="Helical" evidence="2">
    <location>
        <begin position="34"/>
        <end position="52"/>
    </location>
</feature>
<gene>
    <name evidence="3" type="ORF">HQ603_18515</name>
</gene>
<dbReference type="Gene3D" id="1.20.1250.20">
    <property type="entry name" value="MFS general substrate transporter like domains"/>
    <property type="match status" value="1"/>
</dbReference>
<evidence type="ECO:0000256" key="1">
    <source>
        <dbReference type="SAM" id="MobiDB-lite"/>
    </source>
</evidence>
<feature type="transmembrane region" description="Helical" evidence="2">
    <location>
        <begin position="327"/>
        <end position="349"/>
    </location>
</feature>
<name>A0ABS7P8H6_9NOCA</name>
<feature type="transmembrane region" description="Helical" evidence="2">
    <location>
        <begin position="209"/>
        <end position="226"/>
    </location>
</feature>
<feature type="transmembrane region" description="Helical" evidence="2">
    <location>
        <begin position="355"/>
        <end position="373"/>
    </location>
</feature>
<dbReference type="InterPro" id="IPR036259">
    <property type="entry name" value="MFS_trans_sf"/>
</dbReference>
<keyword evidence="2" id="KW-0812">Transmembrane</keyword>
<dbReference type="PANTHER" id="PTHR23530:SF1">
    <property type="entry name" value="PERMEASE, MAJOR FACILITATOR SUPERFAMILY-RELATED"/>
    <property type="match status" value="1"/>
</dbReference>